<proteinExistence type="predicted"/>
<evidence type="ECO:0000313" key="2">
    <source>
        <dbReference type="Proteomes" id="UP000696485"/>
    </source>
</evidence>
<dbReference type="InterPro" id="IPR032675">
    <property type="entry name" value="LRR_dom_sf"/>
</dbReference>
<dbReference type="AlphaFoldDB" id="A0A9P5S9W2"/>
<dbReference type="SUPFAM" id="SSF52047">
    <property type="entry name" value="RNI-like"/>
    <property type="match status" value="1"/>
</dbReference>
<dbReference type="EMBL" id="JAAAUY010001376">
    <property type="protein sequence ID" value="KAF9323056.1"/>
    <property type="molecule type" value="Genomic_DNA"/>
</dbReference>
<sequence>MWIPSSTIRCYNHHFQTVVNHNTNSEHHRRLLGSNKIQNLTIVKSDWSTRIMSANVGTITRLHWAGSNVWAESKFEAWEYSILSKMRYLRELELMGWITLREPDFCTLLTEARNLTKLKLRGVNGLNVAHKLSGQLIRLESWEVEVNEMNSAFMLGLIGYLPKLSHLLIDATWVSRTKAREDLEVLVNQVGQFCKELRSIALSTSYRFESKSLAVQDDLIASLAACAASRGLCHFSADLDVVGPKLEVMLVAQKSTLTSLVLRVSEIHSDGRHRSATAKPRVIDTSSGQVVWKSGAAPVIPNLTSFETDLWRQLLALPKLTELQWDSVLHIR</sequence>
<protein>
    <submittedName>
        <fullName evidence="1">Uncharacterized protein</fullName>
    </submittedName>
</protein>
<organism evidence="1 2">
    <name type="scientific">Podila minutissima</name>
    <dbReference type="NCBI Taxonomy" id="64525"/>
    <lineage>
        <taxon>Eukaryota</taxon>
        <taxon>Fungi</taxon>
        <taxon>Fungi incertae sedis</taxon>
        <taxon>Mucoromycota</taxon>
        <taxon>Mortierellomycotina</taxon>
        <taxon>Mortierellomycetes</taxon>
        <taxon>Mortierellales</taxon>
        <taxon>Mortierellaceae</taxon>
        <taxon>Podila</taxon>
    </lineage>
</organism>
<dbReference type="Gene3D" id="3.80.10.10">
    <property type="entry name" value="Ribonuclease Inhibitor"/>
    <property type="match status" value="1"/>
</dbReference>
<accession>A0A9P5S9W2</accession>
<keyword evidence="2" id="KW-1185">Reference proteome</keyword>
<comment type="caution">
    <text evidence="1">The sequence shown here is derived from an EMBL/GenBank/DDBJ whole genome shotgun (WGS) entry which is preliminary data.</text>
</comment>
<reference evidence="1" key="1">
    <citation type="journal article" date="2020" name="Fungal Divers.">
        <title>Resolving the Mortierellaceae phylogeny through synthesis of multi-gene phylogenetics and phylogenomics.</title>
        <authorList>
            <person name="Vandepol N."/>
            <person name="Liber J."/>
            <person name="Desiro A."/>
            <person name="Na H."/>
            <person name="Kennedy M."/>
            <person name="Barry K."/>
            <person name="Grigoriev I.V."/>
            <person name="Miller A.N."/>
            <person name="O'Donnell K."/>
            <person name="Stajich J.E."/>
            <person name="Bonito G."/>
        </authorList>
    </citation>
    <scope>NUCLEOTIDE SEQUENCE</scope>
    <source>
        <strain evidence="1">NVP1</strain>
    </source>
</reference>
<dbReference type="Proteomes" id="UP000696485">
    <property type="component" value="Unassembled WGS sequence"/>
</dbReference>
<name>A0A9P5S9W2_9FUNG</name>
<evidence type="ECO:0000313" key="1">
    <source>
        <dbReference type="EMBL" id="KAF9323056.1"/>
    </source>
</evidence>
<gene>
    <name evidence="1" type="ORF">BG006_001798</name>
</gene>